<dbReference type="EMBL" id="CP029543">
    <property type="protein sequence ID" value="AWV47859.1"/>
    <property type="molecule type" value="Genomic_DNA"/>
</dbReference>
<evidence type="ECO:0000313" key="1">
    <source>
        <dbReference type="EMBL" id="AWV47859.1"/>
    </source>
</evidence>
<gene>
    <name evidence="1" type="ORF">DIJ64_06645</name>
</gene>
<dbReference type="AlphaFoldDB" id="A0AAD0P7S8"/>
<organism evidence="1 2">
    <name type="scientific">Mycobacterium leprae</name>
    <dbReference type="NCBI Taxonomy" id="1769"/>
    <lineage>
        <taxon>Bacteria</taxon>
        <taxon>Bacillati</taxon>
        <taxon>Actinomycetota</taxon>
        <taxon>Actinomycetes</taxon>
        <taxon>Mycobacteriales</taxon>
        <taxon>Mycobacteriaceae</taxon>
        <taxon>Mycobacterium</taxon>
    </lineage>
</organism>
<evidence type="ECO:0000313" key="2">
    <source>
        <dbReference type="Proteomes" id="UP000249682"/>
    </source>
</evidence>
<name>A0AAD0P7S8_MYCLR</name>
<reference evidence="1 2" key="1">
    <citation type="submission" date="2018-05" db="EMBL/GenBank/DDBJ databases">
        <title>Evolution of small genomes with special reference to Mycobacterium leprae.</title>
        <authorList>
            <person name="Mohanty P.S."/>
            <person name="Bansal A.K."/>
            <person name="Gupta U.D."/>
            <person name="Naaz F."/>
            <person name="Dwivedi V.D."/>
            <person name="Singh H."/>
            <person name="Gupta G."/>
            <person name="Sharma S."/>
            <person name="Arora M."/>
        </authorList>
    </citation>
    <scope>NUCLEOTIDE SEQUENCE [LARGE SCALE GENOMIC DNA]</scope>
    <source>
        <strain evidence="1 2">MRHRU-235-G</strain>
    </source>
</reference>
<accession>A0AAD0P7S8</accession>
<dbReference type="Proteomes" id="UP000249682">
    <property type="component" value="Chromosome"/>
</dbReference>
<sequence>MAAAVSGQRRDRHQTVAASITDYQTAGGRHCRSVNRPTCG</sequence>
<proteinExistence type="predicted"/>
<protein>
    <submittedName>
        <fullName evidence="1">Uncharacterized protein</fullName>
    </submittedName>
</protein>